<evidence type="ECO:0000313" key="3">
    <source>
        <dbReference type="Proteomes" id="UP000093759"/>
    </source>
</evidence>
<evidence type="ECO:0000313" key="2">
    <source>
        <dbReference type="EMBL" id="OBK85252.1"/>
    </source>
</evidence>
<dbReference type="AlphaFoldDB" id="A0A1A3TSB5"/>
<gene>
    <name evidence="2" type="ORF">A5648_07485</name>
</gene>
<dbReference type="Proteomes" id="UP000093759">
    <property type="component" value="Unassembled WGS sequence"/>
</dbReference>
<feature type="signal peptide" evidence="1">
    <location>
        <begin position="1"/>
        <end position="27"/>
    </location>
</feature>
<reference evidence="3" key="1">
    <citation type="submission" date="2016-06" db="EMBL/GenBank/DDBJ databases">
        <authorList>
            <person name="Sutton G."/>
            <person name="Brinkac L."/>
            <person name="Sanka R."/>
            <person name="Adams M."/>
            <person name="Lau E."/>
            <person name="Garcia-Basteiro A."/>
            <person name="Lopez-Varela E."/>
            <person name="Palencia S."/>
        </authorList>
    </citation>
    <scope>NUCLEOTIDE SEQUENCE [LARGE SCALE GENOMIC DNA]</scope>
    <source>
        <strain evidence="3">1274684.2</strain>
    </source>
</reference>
<name>A0A1A3TSB5_MYCSD</name>
<accession>A0A1A3TSB5</accession>
<comment type="caution">
    <text evidence="2">The sequence shown here is derived from an EMBL/GenBank/DDBJ whole genome shotgun (WGS) entry which is preliminary data.</text>
</comment>
<organism evidence="2 3">
    <name type="scientific">Mycolicibacter sinensis (strain JDM601)</name>
    <name type="common">Mycobacterium sinense</name>
    <dbReference type="NCBI Taxonomy" id="875328"/>
    <lineage>
        <taxon>Bacteria</taxon>
        <taxon>Bacillati</taxon>
        <taxon>Actinomycetota</taxon>
        <taxon>Actinomycetes</taxon>
        <taxon>Mycobacteriales</taxon>
        <taxon>Mycobacteriaceae</taxon>
        <taxon>Mycolicibacter</taxon>
    </lineage>
</organism>
<sequence length="125" mass="13239">MSRRLGGPAVALAAIAVGLLSAPAATAHDPECDIILPAADDLEAVFDQIRPGRMPVQGTEAQIVAAQSPLFGLTSPAAVDLRLWSSTLAAEVNRVNPYRPAGPDRIARDLAQARRQLTAARQYCR</sequence>
<proteinExistence type="predicted"/>
<feature type="chain" id="PRO_5008330447" description="Haemophore haem-binding domain-containing protein" evidence="1">
    <location>
        <begin position="28"/>
        <end position="125"/>
    </location>
</feature>
<keyword evidence="1" id="KW-0732">Signal</keyword>
<evidence type="ECO:0008006" key="4">
    <source>
        <dbReference type="Google" id="ProtNLM"/>
    </source>
</evidence>
<protein>
    <recommendedName>
        <fullName evidence="4">Haemophore haem-binding domain-containing protein</fullName>
    </recommendedName>
</protein>
<dbReference type="EMBL" id="LZMF01000112">
    <property type="protein sequence ID" value="OBK85252.1"/>
    <property type="molecule type" value="Genomic_DNA"/>
</dbReference>
<dbReference type="RefSeq" id="WP_065025473.1">
    <property type="nucleotide sequence ID" value="NZ_LZMF01000112.1"/>
</dbReference>
<evidence type="ECO:0000256" key="1">
    <source>
        <dbReference type="SAM" id="SignalP"/>
    </source>
</evidence>